<dbReference type="InParanoid" id="A2G1T6"/>
<sequence>MINACEYYTSPGNEEYYIAKHDKVFNCYIFNGVNNGIYKTKFQKGKYRIELWGASAGNTIGSGYNYPGGKGGYTRGEIELRQKTYFTFFVGTKGGNTTAGSSAVGTAGFNGGAPGGFDTNKGDGPSAGSGGSTDMRFRKTSTYSPTIYDRIMVAAGGGSSGSFIRAGLGGHGGGINGTNGAVVSGSPLPPVSGATQTTGNQVYQGGNGEDGESTGGSGGGGYYGGFGGKVSYPDQYTSGGGGGSSFISGHLGCIAMDDRGRALETNIHPSGLSFKNTQTIQGNSDMPALNVVDGFEELGHVGNGFARITILSDLNECSCITNVYHISLFLFIFEFISE</sequence>
<dbReference type="GO" id="GO:0005524">
    <property type="term" value="F:ATP binding"/>
    <property type="evidence" value="ECO:0007669"/>
    <property type="project" value="UniProtKB-KW"/>
</dbReference>
<evidence type="ECO:0000256" key="5">
    <source>
        <dbReference type="ARBA" id="ARBA00022692"/>
    </source>
</evidence>
<dbReference type="GO" id="GO:0005886">
    <property type="term" value="C:plasma membrane"/>
    <property type="evidence" value="ECO:0007669"/>
    <property type="project" value="UniProtKB-SubCell"/>
</dbReference>
<keyword evidence="12" id="KW-0829">Tyrosine-protein kinase</keyword>
<reference evidence="18" key="2">
    <citation type="journal article" date="2007" name="Science">
        <title>Draft genome sequence of the sexually transmitted pathogen Trichomonas vaginalis.</title>
        <authorList>
            <person name="Carlton J.M."/>
            <person name="Hirt R.P."/>
            <person name="Silva J.C."/>
            <person name="Delcher A.L."/>
            <person name="Schatz M."/>
            <person name="Zhao Q."/>
            <person name="Wortman J.R."/>
            <person name="Bidwell S.L."/>
            <person name="Alsmark U.C.M."/>
            <person name="Besteiro S."/>
            <person name="Sicheritz-Ponten T."/>
            <person name="Noel C.J."/>
            <person name="Dacks J.B."/>
            <person name="Foster P.G."/>
            <person name="Simillion C."/>
            <person name="Van de Peer Y."/>
            <person name="Miranda-Saavedra D."/>
            <person name="Barton G.J."/>
            <person name="Westrop G.D."/>
            <person name="Mueller S."/>
            <person name="Dessi D."/>
            <person name="Fiori P.L."/>
            <person name="Ren Q."/>
            <person name="Paulsen I."/>
            <person name="Zhang H."/>
            <person name="Bastida-Corcuera F.D."/>
            <person name="Simoes-Barbosa A."/>
            <person name="Brown M.T."/>
            <person name="Hayes R.D."/>
            <person name="Mukherjee M."/>
            <person name="Okumura C.Y."/>
            <person name="Schneider R."/>
            <person name="Smith A.J."/>
            <person name="Vanacova S."/>
            <person name="Villalvazo M."/>
            <person name="Haas B.J."/>
            <person name="Pertea M."/>
            <person name="Feldblyum T.V."/>
            <person name="Utterback T.R."/>
            <person name="Shu C.L."/>
            <person name="Osoegawa K."/>
            <person name="de Jong P.J."/>
            <person name="Hrdy I."/>
            <person name="Horvathova L."/>
            <person name="Zubacova Z."/>
            <person name="Dolezal P."/>
            <person name="Malik S.B."/>
            <person name="Logsdon J.M. Jr."/>
            <person name="Henze K."/>
            <person name="Gupta A."/>
            <person name="Wang C.C."/>
            <person name="Dunne R.L."/>
            <person name="Upcroft J.A."/>
            <person name="Upcroft P."/>
            <person name="White O."/>
            <person name="Salzberg S.L."/>
            <person name="Tang P."/>
            <person name="Chiu C.-H."/>
            <person name="Lee Y.-S."/>
            <person name="Embley T.M."/>
            <person name="Coombs G.H."/>
            <person name="Mottram J.C."/>
            <person name="Tachezy J."/>
            <person name="Fraser-Liggett C.M."/>
            <person name="Johnson P.J."/>
        </authorList>
    </citation>
    <scope>NUCLEOTIDE SEQUENCE [LARGE SCALE GENOMIC DNA]</scope>
    <source>
        <strain evidence="18">G3</strain>
    </source>
</reference>
<gene>
    <name evidence="18" type="ORF">TVAG_153490</name>
</gene>
<reference evidence="18" key="1">
    <citation type="submission" date="2006-10" db="EMBL/GenBank/DDBJ databases">
        <authorList>
            <person name="Amadeo P."/>
            <person name="Zhao Q."/>
            <person name="Wortman J."/>
            <person name="Fraser-Liggett C."/>
            <person name="Carlton J."/>
        </authorList>
    </citation>
    <scope>NUCLEOTIDE SEQUENCE</scope>
    <source>
        <strain evidence="18">G3</strain>
    </source>
</reference>
<keyword evidence="3" id="KW-1003">Cell membrane</keyword>
<name>A2G1T6_TRIV3</name>
<evidence type="ECO:0000256" key="4">
    <source>
        <dbReference type="ARBA" id="ARBA00022679"/>
    </source>
</evidence>
<feature type="region of interest" description="Disordered" evidence="16">
    <location>
        <begin position="115"/>
        <end position="136"/>
    </location>
</feature>
<dbReference type="VEuPathDB" id="TrichDB:TVAG_153490"/>
<evidence type="ECO:0000256" key="12">
    <source>
        <dbReference type="ARBA" id="ARBA00023137"/>
    </source>
</evidence>
<keyword evidence="19" id="KW-1185">Reference proteome</keyword>
<evidence type="ECO:0000256" key="9">
    <source>
        <dbReference type="ARBA" id="ARBA00022840"/>
    </source>
</evidence>
<dbReference type="RefSeq" id="XP_001301817.1">
    <property type="nucleotide sequence ID" value="XM_001301816.1"/>
</dbReference>
<protein>
    <recommendedName>
        <fullName evidence="2">receptor protein-tyrosine kinase</fullName>
        <ecNumber evidence="2">2.7.10.1</ecNumber>
    </recommendedName>
</protein>
<dbReference type="AlphaFoldDB" id="A2G1T6"/>
<evidence type="ECO:0000256" key="13">
    <source>
        <dbReference type="ARBA" id="ARBA00023157"/>
    </source>
</evidence>
<keyword evidence="5" id="KW-0812">Transmembrane</keyword>
<keyword evidence="13" id="KW-1015">Disulfide bond</keyword>
<evidence type="ECO:0000256" key="10">
    <source>
        <dbReference type="ARBA" id="ARBA00022989"/>
    </source>
</evidence>
<dbReference type="KEGG" id="tva:4746551"/>
<dbReference type="EC" id="2.7.10.1" evidence="2"/>
<comment type="subcellular location">
    <subcellularLocation>
        <location evidence="1">Cell membrane</location>
        <topology evidence="1">Single-pass type I membrane protein</topology>
    </subcellularLocation>
</comment>
<keyword evidence="14" id="KW-0675">Receptor</keyword>
<keyword evidence="10" id="KW-1133">Transmembrane helix</keyword>
<keyword evidence="11" id="KW-0472">Membrane</keyword>
<keyword evidence="7" id="KW-0547">Nucleotide-binding</keyword>
<evidence type="ECO:0000256" key="8">
    <source>
        <dbReference type="ARBA" id="ARBA00022777"/>
    </source>
</evidence>
<keyword evidence="4" id="KW-0808">Transferase</keyword>
<feature type="domain" description="ALK/LTK-like glycine-rich" evidence="17">
    <location>
        <begin position="38"/>
        <end position="311"/>
    </location>
</feature>
<evidence type="ECO:0000256" key="2">
    <source>
        <dbReference type="ARBA" id="ARBA00011902"/>
    </source>
</evidence>
<dbReference type="EMBL" id="DS114255">
    <property type="protein sequence ID" value="EAX88887.1"/>
    <property type="molecule type" value="Genomic_DNA"/>
</dbReference>
<evidence type="ECO:0000256" key="6">
    <source>
        <dbReference type="ARBA" id="ARBA00022729"/>
    </source>
</evidence>
<keyword evidence="8" id="KW-0418">Kinase</keyword>
<feature type="compositionally biased region" description="Polar residues" evidence="16">
    <location>
        <begin position="195"/>
        <end position="204"/>
    </location>
</feature>
<organism evidence="18 19">
    <name type="scientific">Trichomonas vaginalis (strain ATCC PRA-98 / G3)</name>
    <dbReference type="NCBI Taxonomy" id="412133"/>
    <lineage>
        <taxon>Eukaryota</taxon>
        <taxon>Metamonada</taxon>
        <taxon>Parabasalia</taxon>
        <taxon>Trichomonadida</taxon>
        <taxon>Trichomonadidae</taxon>
        <taxon>Trichomonas</taxon>
    </lineage>
</organism>
<accession>A2G1T6</accession>
<evidence type="ECO:0000256" key="14">
    <source>
        <dbReference type="ARBA" id="ARBA00023170"/>
    </source>
</evidence>
<feature type="region of interest" description="Disordered" evidence="16">
    <location>
        <begin position="195"/>
        <end position="219"/>
    </location>
</feature>
<evidence type="ECO:0000256" key="3">
    <source>
        <dbReference type="ARBA" id="ARBA00022475"/>
    </source>
</evidence>
<dbReference type="InterPro" id="IPR055163">
    <property type="entry name" value="ALK/LTK-like_GRD"/>
</dbReference>
<evidence type="ECO:0000313" key="18">
    <source>
        <dbReference type="EMBL" id="EAX88887.1"/>
    </source>
</evidence>
<keyword evidence="6" id="KW-0732">Signal</keyword>
<evidence type="ECO:0000259" key="17">
    <source>
        <dbReference type="Pfam" id="PF12810"/>
    </source>
</evidence>
<dbReference type="VEuPathDB" id="TrichDB:TVAGG3_0690600"/>
<evidence type="ECO:0000256" key="7">
    <source>
        <dbReference type="ARBA" id="ARBA00022741"/>
    </source>
</evidence>
<dbReference type="GO" id="GO:0004714">
    <property type="term" value="F:transmembrane receptor protein tyrosine kinase activity"/>
    <property type="evidence" value="ECO:0007669"/>
    <property type="project" value="UniProtKB-EC"/>
</dbReference>
<evidence type="ECO:0000313" key="19">
    <source>
        <dbReference type="Proteomes" id="UP000001542"/>
    </source>
</evidence>
<keyword evidence="9" id="KW-0067">ATP-binding</keyword>
<evidence type="ECO:0000256" key="1">
    <source>
        <dbReference type="ARBA" id="ARBA00004251"/>
    </source>
</evidence>
<dbReference type="Pfam" id="PF12810">
    <property type="entry name" value="ALK_LTK_GRD"/>
    <property type="match status" value="1"/>
</dbReference>
<feature type="compositionally biased region" description="Gly residues" evidence="16">
    <location>
        <begin position="205"/>
        <end position="219"/>
    </location>
</feature>
<proteinExistence type="predicted"/>
<evidence type="ECO:0000256" key="11">
    <source>
        <dbReference type="ARBA" id="ARBA00023136"/>
    </source>
</evidence>
<dbReference type="Proteomes" id="UP000001542">
    <property type="component" value="Unassembled WGS sequence"/>
</dbReference>
<keyword evidence="15" id="KW-0325">Glycoprotein</keyword>
<evidence type="ECO:0000256" key="16">
    <source>
        <dbReference type="SAM" id="MobiDB-lite"/>
    </source>
</evidence>
<evidence type="ECO:0000256" key="15">
    <source>
        <dbReference type="ARBA" id="ARBA00023180"/>
    </source>
</evidence>